<evidence type="ECO:0000313" key="2">
    <source>
        <dbReference type="RefSeq" id="XP_011648051.1"/>
    </source>
</evidence>
<proteinExistence type="predicted"/>
<reference evidence="2" key="1">
    <citation type="submission" date="2025-08" db="UniProtKB">
        <authorList>
            <consortium name="RefSeq"/>
        </authorList>
    </citation>
    <scope>IDENTIFICATION</scope>
</reference>
<dbReference type="AlphaFoldDB" id="A0A6I9XPM9"/>
<gene>
    <name evidence="2" type="primary">LOC105434130</name>
</gene>
<dbReference type="GeneID" id="105434130"/>
<protein>
    <submittedName>
        <fullName evidence="2">Uncharacterized protein LOC105434130</fullName>
    </submittedName>
</protein>
<sequence>MTVYDNFGKPGDCSRVLSMEGFCPLCMKKDLKRKMKAYQINLTEAMWSCEEEMCCWPIGYEELVFFNRPADSLLELSSVSKEDVALFTELSLYTPPVTPGSISKELTEIECSSNSSVEDKLGGILPKCESFTSTKESIDSNKLFEHQSEINNSTKEREIISKNEIASINSFKLLPKITNIQKANINFTVLSNVHEHCNSTKVQKCQSSFEDTSAINNFESSDVFESTCKELDVQCKSGNEQHENGTVQLNAIKSGMETNLGTDIPPDIMQTLVDVNSTKYNSSSTQESIINACDSDINTLLEGILADDNMTADVNTDWLMSLLS</sequence>
<keyword evidence="1" id="KW-1185">Reference proteome</keyword>
<dbReference type="KEGG" id="pbar:105434130"/>
<dbReference type="Proteomes" id="UP000504615">
    <property type="component" value="Unplaced"/>
</dbReference>
<dbReference type="OrthoDB" id="6160353at2759"/>
<accession>A0A6I9XPM9</accession>
<evidence type="ECO:0000313" key="1">
    <source>
        <dbReference type="Proteomes" id="UP000504615"/>
    </source>
</evidence>
<name>A0A6I9XPM9_9HYME</name>
<organism evidence="1 2">
    <name type="scientific">Pogonomyrmex barbatus</name>
    <name type="common">red harvester ant</name>
    <dbReference type="NCBI Taxonomy" id="144034"/>
    <lineage>
        <taxon>Eukaryota</taxon>
        <taxon>Metazoa</taxon>
        <taxon>Ecdysozoa</taxon>
        <taxon>Arthropoda</taxon>
        <taxon>Hexapoda</taxon>
        <taxon>Insecta</taxon>
        <taxon>Pterygota</taxon>
        <taxon>Neoptera</taxon>
        <taxon>Endopterygota</taxon>
        <taxon>Hymenoptera</taxon>
        <taxon>Apocrita</taxon>
        <taxon>Aculeata</taxon>
        <taxon>Formicoidea</taxon>
        <taxon>Formicidae</taxon>
        <taxon>Myrmicinae</taxon>
        <taxon>Pogonomyrmex</taxon>
    </lineage>
</organism>
<dbReference type="RefSeq" id="XP_011648051.1">
    <property type="nucleotide sequence ID" value="XM_011649749.2"/>
</dbReference>